<dbReference type="Proteomes" id="UP000231581">
    <property type="component" value="Unassembled WGS sequence"/>
</dbReference>
<feature type="domain" description="FtsX extracellular" evidence="12">
    <location>
        <begin position="58"/>
        <end position="144"/>
    </location>
</feature>
<evidence type="ECO:0000256" key="9">
    <source>
        <dbReference type="ARBA" id="ARBA00023306"/>
    </source>
</evidence>
<feature type="domain" description="ABC3 transporter permease C-terminal" evidence="11">
    <location>
        <begin position="180"/>
        <end position="302"/>
    </location>
</feature>
<comment type="similarity">
    <text evidence="2">Belongs to the ABC-4 integral membrane protein family. FtsX subfamily.</text>
</comment>
<evidence type="ECO:0000256" key="1">
    <source>
        <dbReference type="ARBA" id="ARBA00004651"/>
    </source>
</evidence>
<evidence type="ECO:0000256" key="2">
    <source>
        <dbReference type="ARBA" id="ARBA00007379"/>
    </source>
</evidence>
<keyword evidence="4" id="KW-1003">Cell membrane</keyword>
<evidence type="ECO:0000256" key="8">
    <source>
        <dbReference type="ARBA" id="ARBA00023136"/>
    </source>
</evidence>
<protein>
    <recommendedName>
        <fullName evidence="3">Cell division protein FtsX</fullName>
    </recommendedName>
</protein>
<evidence type="ECO:0000259" key="12">
    <source>
        <dbReference type="Pfam" id="PF18075"/>
    </source>
</evidence>
<dbReference type="InterPro" id="IPR003838">
    <property type="entry name" value="ABC3_permease_C"/>
</dbReference>
<dbReference type="GO" id="GO:0005886">
    <property type="term" value="C:plasma membrane"/>
    <property type="evidence" value="ECO:0007669"/>
    <property type="project" value="UniProtKB-SubCell"/>
</dbReference>
<gene>
    <name evidence="13" type="ORF">COX00_03860</name>
</gene>
<dbReference type="Pfam" id="PF18075">
    <property type="entry name" value="FtsX_ECD"/>
    <property type="match status" value="1"/>
</dbReference>
<keyword evidence="8 10" id="KW-0472">Membrane</keyword>
<dbReference type="Gene3D" id="3.30.70.3040">
    <property type="match status" value="1"/>
</dbReference>
<proteinExistence type="inferred from homology"/>
<evidence type="ECO:0000256" key="5">
    <source>
        <dbReference type="ARBA" id="ARBA00022618"/>
    </source>
</evidence>
<dbReference type="PANTHER" id="PTHR47755">
    <property type="entry name" value="CELL DIVISION PROTEIN FTSX"/>
    <property type="match status" value="1"/>
</dbReference>
<feature type="transmembrane region" description="Helical" evidence="10">
    <location>
        <begin position="20"/>
        <end position="40"/>
    </location>
</feature>
<sequence>MITAWRIFKNSWKHIGRNLWIGLATVFVFMTALVSVNVLLGANVMTTRVISLLEQRIDVTVTFQPQTPEAVLNQARFYLLSLPQTASVSLVTADEALTQFRERNKGNTKVLEALNELDANPLGGQLILKAKRSEDYAFLLSAVQNPQYAPFIKSSSYDDHKDAIAKIQIFGRNVRLVGAVLVALFALFGLLTAFNAIRVAIYTHREEIAIMRLVGASSMFIRGPFVLEGIWLAFLSIAATVGLVFGSIQIIEPHLLTLFDGNDPGLIAFFYNQGLSIFSIQAAAIIFLSALVSWIAAGRYIRK</sequence>
<accession>A0A2H0BRS6</accession>
<evidence type="ECO:0000259" key="11">
    <source>
        <dbReference type="Pfam" id="PF02687"/>
    </source>
</evidence>
<dbReference type="Pfam" id="PF02687">
    <property type="entry name" value="FtsX"/>
    <property type="match status" value="1"/>
</dbReference>
<dbReference type="GO" id="GO:0051301">
    <property type="term" value="P:cell division"/>
    <property type="evidence" value="ECO:0007669"/>
    <property type="project" value="UniProtKB-KW"/>
</dbReference>
<comment type="subcellular location">
    <subcellularLocation>
        <location evidence="1">Cell membrane</location>
        <topology evidence="1">Multi-pass membrane protein</topology>
    </subcellularLocation>
</comment>
<keyword evidence="6 10" id="KW-0812">Transmembrane</keyword>
<reference evidence="13 14" key="1">
    <citation type="submission" date="2017-09" db="EMBL/GenBank/DDBJ databases">
        <title>Depth-based differentiation of microbial function through sediment-hosted aquifers and enrichment of novel symbionts in the deep terrestrial subsurface.</title>
        <authorList>
            <person name="Probst A.J."/>
            <person name="Ladd B."/>
            <person name="Jarett J.K."/>
            <person name="Geller-Mcgrath D.E."/>
            <person name="Sieber C.M."/>
            <person name="Emerson J.B."/>
            <person name="Anantharaman K."/>
            <person name="Thomas B.C."/>
            <person name="Malmstrom R."/>
            <person name="Stieglmeier M."/>
            <person name="Klingl A."/>
            <person name="Woyke T."/>
            <person name="Ryan C.M."/>
            <person name="Banfield J.F."/>
        </authorList>
    </citation>
    <scope>NUCLEOTIDE SEQUENCE [LARGE SCALE GENOMIC DNA]</scope>
    <source>
        <strain evidence="13">CG22_combo_CG10-13_8_21_14_all_47_17</strain>
    </source>
</reference>
<evidence type="ECO:0000313" key="14">
    <source>
        <dbReference type="Proteomes" id="UP000231581"/>
    </source>
</evidence>
<feature type="transmembrane region" description="Helical" evidence="10">
    <location>
        <begin position="176"/>
        <end position="197"/>
    </location>
</feature>
<organism evidence="13 14">
    <name type="scientific">Candidatus Uhrbacteria bacterium CG22_combo_CG10-13_8_21_14_all_47_17</name>
    <dbReference type="NCBI Taxonomy" id="1975041"/>
    <lineage>
        <taxon>Bacteria</taxon>
        <taxon>Candidatus Uhriibacteriota</taxon>
    </lineage>
</organism>
<keyword evidence="7 10" id="KW-1133">Transmembrane helix</keyword>
<dbReference type="InterPro" id="IPR004513">
    <property type="entry name" value="FtsX"/>
</dbReference>
<evidence type="ECO:0000313" key="13">
    <source>
        <dbReference type="EMBL" id="PIP60324.1"/>
    </source>
</evidence>
<keyword evidence="9" id="KW-0131">Cell cycle</keyword>
<keyword evidence="5" id="KW-0132">Cell division</keyword>
<evidence type="ECO:0000256" key="10">
    <source>
        <dbReference type="SAM" id="Phobius"/>
    </source>
</evidence>
<feature type="transmembrane region" description="Helical" evidence="10">
    <location>
        <begin position="271"/>
        <end position="297"/>
    </location>
</feature>
<evidence type="ECO:0000256" key="7">
    <source>
        <dbReference type="ARBA" id="ARBA00022989"/>
    </source>
</evidence>
<dbReference type="InterPro" id="IPR040690">
    <property type="entry name" value="FtsX_ECD"/>
</dbReference>
<evidence type="ECO:0000256" key="4">
    <source>
        <dbReference type="ARBA" id="ARBA00022475"/>
    </source>
</evidence>
<feature type="transmembrane region" description="Helical" evidence="10">
    <location>
        <begin position="232"/>
        <end position="251"/>
    </location>
</feature>
<dbReference type="PANTHER" id="PTHR47755:SF1">
    <property type="entry name" value="CELL DIVISION PROTEIN FTSX"/>
    <property type="match status" value="1"/>
</dbReference>
<dbReference type="AlphaFoldDB" id="A0A2H0BRS6"/>
<comment type="caution">
    <text evidence="13">The sequence shown here is derived from an EMBL/GenBank/DDBJ whole genome shotgun (WGS) entry which is preliminary data.</text>
</comment>
<dbReference type="GO" id="GO:0032153">
    <property type="term" value="C:cell division site"/>
    <property type="evidence" value="ECO:0007669"/>
    <property type="project" value="TreeGrafter"/>
</dbReference>
<name>A0A2H0BRS6_9BACT</name>
<evidence type="ECO:0000256" key="6">
    <source>
        <dbReference type="ARBA" id="ARBA00022692"/>
    </source>
</evidence>
<dbReference type="EMBL" id="PCSZ01000070">
    <property type="protein sequence ID" value="PIP60324.1"/>
    <property type="molecule type" value="Genomic_DNA"/>
</dbReference>
<evidence type="ECO:0000256" key="3">
    <source>
        <dbReference type="ARBA" id="ARBA00021907"/>
    </source>
</evidence>